<proteinExistence type="predicted"/>
<dbReference type="WBParaSite" id="NBR_0001503601-mRNA-1">
    <property type="protein sequence ID" value="NBR_0001503601-mRNA-1"/>
    <property type="gene ID" value="NBR_0001503601"/>
</dbReference>
<keyword evidence="2" id="KW-1133">Transmembrane helix</keyword>
<feature type="disulfide bond" evidence="1">
    <location>
        <begin position="34"/>
        <end position="43"/>
    </location>
</feature>
<dbReference type="PROSITE" id="PS50026">
    <property type="entry name" value="EGF_3"/>
    <property type="match status" value="1"/>
</dbReference>
<dbReference type="PROSITE" id="PS00022">
    <property type="entry name" value="EGF_1"/>
    <property type="match status" value="1"/>
</dbReference>
<evidence type="ECO:0000313" key="6">
    <source>
        <dbReference type="WBParaSite" id="NBR_0001503601-mRNA-1"/>
    </source>
</evidence>
<keyword evidence="2" id="KW-0472">Membrane</keyword>
<keyword evidence="1" id="KW-0245">EGF-like domain</keyword>
<evidence type="ECO:0000256" key="1">
    <source>
        <dbReference type="PROSITE-ProRule" id="PRU00076"/>
    </source>
</evidence>
<reference evidence="4 5" key="2">
    <citation type="submission" date="2018-11" db="EMBL/GenBank/DDBJ databases">
        <authorList>
            <consortium name="Pathogen Informatics"/>
        </authorList>
    </citation>
    <scope>NUCLEOTIDE SEQUENCE [LARGE SCALE GENOMIC DNA]</scope>
</reference>
<gene>
    <name evidence="4" type="ORF">NBR_LOCUS15037</name>
</gene>
<keyword evidence="1" id="KW-1015">Disulfide bond</keyword>
<accession>A0A0N4YEC9</accession>
<protein>
    <submittedName>
        <fullName evidence="6">EGF-like domain-containing protein</fullName>
    </submittedName>
</protein>
<feature type="transmembrane region" description="Helical" evidence="2">
    <location>
        <begin position="60"/>
        <end position="82"/>
    </location>
</feature>
<reference evidence="6" key="1">
    <citation type="submission" date="2017-02" db="UniProtKB">
        <authorList>
            <consortium name="WormBaseParasite"/>
        </authorList>
    </citation>
    <scope>IDENTIFICATION</scope>
</reference>
<evidence type="ECO:0000256" key="2">
    <source>
        <dbReference type="SAM" id="Phobius"/>
    </source>
</evidence>
<dbReference type="InterPro" id="IPR000742">
    <property type="entry name" value="EGF"/>
</dbReference>
<keyword evidence="2" id="KW-0812">Transmembrane</keyword>
<organism evidence="6">
    <name type="scientific">Nippostrongylus brasiliensis</name>
    <name type="common">Rat hookworm</name>
    <dbReference type="NCBI Taxonomy" id="27835"/>
    <lineage>
        <taxon>Eukaryota</taxon>
        <taxon>Metazoa</taxon>
        <taxon>Ecdysozoa</taxon>
        <taxon>Nematoda</taxon>
        <taxon>Chromadorea</taxon>
        <taxon>Rhabditida</taxon>
        <taxon>Rhabditina</taxon>
        <taxon>Rhabditomorpha</taxon>
        <taxon>Strongyloidea</taxon>
        <taxon>Heligmosomidae</taxon>
        <taxon>Nippostrongylus</taxon>
    </lineage>
</organism>
<evidence type="ECO:0000259" key="3">
    <source>
        <dbReference type="PROSITE" id="PS50026"/>
    </source>
</evidence>
<keyword evidence="5" id="KW-1185">Reference proteome</keyword>
<dbReference type="AlphaFoldDB" id="A0A0N4YEC9"/>
<evidence type="ECO:0000313" key="5">
    <source>
        <dbReference type="Proteomes" id="UP000271162"/>
    </source>
</evidence>
<dbReference type="Proteomes" id="UP000271162">
    <property type="component" value="Unassembled WGS sequence"/>
</dbReference>
<feature type="disulfide bond" evidence="1">
    <location>
        <begin position="13"/>
        <end position="23"/>
    </location>
</feature>
<dbReference type="EMBL" id="UYSL01021577">
    <property type="protein sequence ID" value="VDL78631.1"/>
    <property type="molecule type" value="Genomic_DNA"/>
</dbReference>
<sequence>MSVHIRSIDHSFCLARCSESGICYKTEDGPMCYCYDGNFGGTCSLEDGRVSDAPTGAEGGIELCHLVAGFIVVICEIVWFCYCRRRMTGVPRVVAVDVELSDETDSWSVLDSDDLEEFDQSELLAIFACPTRGW</sequence>
<dbReference type="SUPFAM" id="SSF57196">
    <property type="entry name" value="EGF/Laminin"/>
    <property type="match status" value="1"/>
</dbReference>
<evidence type="ECO:0000313" key="4">
    <source>
        <dbReference type="EMBL" id="VDL78631.1"/>
    </source>
</evidence>
<comment type="caution">
    <text evidence="1">Lacks conserved residue(s) required for the propagation of feature annotation.</text>
</comment>
<name>A0A0N4YEC9_NIPBR</name>
<feature type="domain" description="EGF-like" evidence="3">
    <location>
        <begin position="9"/>
        <end position="44"/>
    </location>
</feature>